<proteinExistence type="predicted"/>
<dbReference type="EMBL" id="HBUF01226861">
    <property type="protein sequence ID" value="CAG6671784.1"/>
    <property type="molecule type" value="Transcribed_RNA"/>
</dbReference>
<feature type="compositionally biased region" description="Polar residues" evidence="1">
    <location>
        <begin position="51"/>
        <end position="67"/>
    </location>
</feature>
<dbReference type="EMBL" id="HBUF01226860">
    <property type="protein sequence ID" value="CAG6671782.1"/>
    <property type="molecule type" value="Transcribed_RNA"/>
</dbReference>
<feature type="compositionally biased region" description="Polar residues" evidence="1">
    <location>
        <begin position="1"/>
        <end position="18"/>
    </location>
</feature>
<reference evidence="2" key="1">
    <citation type="submission" date="2021-05" db="EMBL/GenBank/DDBJ databases">
        <authorList>
            <person name="Alioto T."/>
            <person name="Alioto T."/>
            <person name="Gomez Garrido J."/>
        </authorList>
    </citation>
    <scope>NUCLEOTIDE SEQUENCE</scope>
</reference>
<protein>
    <submittedName>
        <fullName evidence="2">Uncharacterized protein</fullName>
    </submittedName>
</protein>
<dbReference type="EMBL" id="HBUF01226862">
    <property type="protein sequence ID" value="CAG6671786.1"/>
    <property type="molecule type" value="Transcribed_RNA"/>
</dbReference>
<name>A0A8D8SL44_9HEMI</name>
<feature type="region of interest" description="Disordered" evidence="1">
    <location>
        <begin position="1"/>
        <end position="27"/>
    </location>
</feature>
<feature type="region of interest" description="Disordered" evidence="1">
    <location>
        <begin position="49"/>
        <end position="83"/>
    </location>
</feature>
<dbReference type="AlphaFoldDB" id="A0A8D8SL44"/>
<sequence length="102" mass="11198">MCTSTETGKTFRGFTSSPVERASRRNRATSWTATFTISHAASRCIRIHTPSYASQQAQTHTSDTSTTGRERARADTSPPSLQTRLKAGCWTTSRCRPAAVVF</sequence>
<organism evidence="2">
    <name type="scientific">Cacopsylla melanoneura</name>
    <dbReference type="NCBI Taxonomy" id="428564"/>
    <lineage>
        <taxon>Eukaryota</taxon>
        <taxon>Metazoa</taxon>
        <taxon>Ecdysozoa</taxon>
        <taxon>Arthropoda</taxon>
        <taxon>Hexapoda</taxon>
        <taxon>Insecta</taxon>
        <taxon>Pterygota</taxon>
        <taxon>Neoptera</taxon>
        <taxon>Paraneoptera</taxon>
        <taxon>Hemiptera</taxon>
        <taxon>Sternorrhyncha</taxon>
        <taxon>Psylloidea</taxon>
        <taxon>Psyllidae</taxon>
        <taxon>Psyllinae</taxon>
        <taxon>Cacopsylla</taxon>
    </lineage>
</organism>
<accession>A0A8D8SL44</accession>
<evidence type="ECO:0000313" key="2">
    <source>
        <dbReference type="EMBL" id="CAG6671784.1"/>
    </source>
</evidence>
<evidence type="ECO:0000256" key="1">
    <source>
        <dbReference type="SAM" id="MobiDB-lite"/>
    </source>
</evidence>